<comment type="function">
    <text evidence="1">Negative regulator of transcription elongation.</text>
</comment>
<feature type="compositionally biased region" description="Basic and acidic residues" evidence="8">
    <location>
        <begin position="437"/>
        <end position="447"/>
    </location>
</feature>
<dbReference type="InterPro" id="IPR036575">
    <property type="entry name" value="TFIIS_cen_dom_sf"/>
</dbReference>
<keyword evidence="12" id="KW-1185">Reference proteome</keyword>
<gene>
    <name evidence="11" type="primary">bye1</name>
    <name evidence="11" type="ORF">LOC62_02G001931</name>
</gene>
<dbReference type="InterPro" id="IPR013083">
    <property type="entry name" value="Znf_RING/FYVE/PHD"/>
</dbReference>
<evidence type="ECO:0000259" key="9">
    <source>
        <dbReference type="PROSITE" id="PS50016"/>
    </source>
</evidence>
<evidence type="ECO:0000256" key="4">
    <source>
        <dbReference type="ARBA" id="ARBA00022723"/>
    </source>
</evidence>
<feature type="compositionally biased region" description="Pro residues" evidence="8">
    <location>
        <begin position="900"/>
        <end position="914"/>
    </location>
</feature>
<feature type="compositionally biased region" description="Acidic residues" evidence="8">
    <location>
        <begin position="211"/>
        <end position="232"/>
    </location>
</feature>
<dbReference type="Pfam" id="PF07744">
    <property type="entry name" value="SPOC"/>
    <property type="match status" value="1"/>
</dbReference>
<keyword evidence="6" id="KW-0862">Zinc</keyword>
<dbReference type="Pfam" id="PF07500">
    <property type="entry name" value="TFIIS_M"/>
    <property type="match status" value="1"/>
</dbReference>
<dbReference type="GO" id="GO:0006351">
    <property type="term" value="P:DNA-templated transcription"/>
    <property type="evidence" value="ECO:0007669"/>
    <property type="project" value="InterPro"/>
</dbReference>
<proteinExistence type="inferred from homology"/>
<dbReference type="InterPro" id="IPR003618">
    <property type="entry name" value="TFIIS_cen_dom"/>
</dbReference>
<feature type="region of interest" description="Disordered" evidence="8">
    <location>
        <begin position="805"/>
        <end position="946"/>
    </location>
</feature>
<evidence type="ECO:0000256" key="6">
    <source>
        <dbReference type="ARBA" id="ARBA00022833"/>
    </source>
</evidence>
<keyword evidence="4" id="KW-0479">Metal-binding</keyword>
<dbReference type="AlphaFoldDB" id="A0AAF0Y1S5"/>
<dbReference type="SUPFAM" id="SSF46942">
    <property type="entry name" value="Elongation factor TFIIS domain 2"/>
    <property type="match status" value="1"/>
</dbReference>
<dbReference type="InterPro" id="IPR019787">
    <property type="entry name" value="Znf_PHD-finger"/>
</dbReference>
<sequence length="946" mass="102859">MTTAEAGPSTAPVATRTSSRIRQKSSRAIDSEDTEKLLAAAKARASAASTPAPEQPVAESAAEATATAEPSRKGKERPKRGAAPAPTKYRKSKYCVCKEARPGPMIECGECGNWFHFDCLNLDPEEAERIRKSRARHRKINTNTADNYVCTECEEKTGKKTTKIHDLETFPSPKPPSDVEVKVTGKRKASGKKKATSPPPEDPASPKSASESEDDESEAAPSEAESDAESDDDKPRRPTKRARKPSFAAATAPAARRLSKSEAKPKRPEPPRKASSSNASEALPPARQYVLDKMAATIRSIYGEEKMSAEFAEEYGRTLEAAIFANFKEIIKGKEAAGGRYKAQFNLLHSSLSKDVRPDLKQEIVDGILPPAKLALLNSEQLASAEQLEVINKAKQEALRQTVRMKDDMTGEVRIGRDGFEKAEDRREAEMSEIVRLEEAQRRRESGVAEPAPVPPSPVRRESVEVAASPQTITGSPAAATASPKSPILRRKSSANLPPRAPAVSLQSAWGSNIEEEVKEAIDFDDEDQKIDLSDIVPDAVDEDEEDEVLNDDMNIDEEKTALQVFLDKPAGWTGGLSNPAKESPHVPPVQLRLAAGRVSAPPPDEYWGRLLPQPVIAITGRVPTAHSLQYLSDRRMDRTKELVTVVFTLDDKASADERAAFNEIVEFHVQRDRHGIYHPYGDRPPRGVARELYLIPLRPSDPTPELMDLLDNYALPKDGRAESVFIGVFVVNRDTPPATVQSPAEPQRRAPPAPLPHQPYRPPQKQQQPPAIRSPVAPPEPTPAPKLPNLQGLLASLNPTAIANVIGSQPNRPPPPPPPTLPGNHRPPPMGYYPPPPAPYAPPQDYGRRDDEYNPGYDPRGQYDNNRPQHDPYGYRSPPGPSGGGRAPPPHMAPYGYRSPPPGQGRGGPPPRGPGGQGGWGGGNDRYPPPTGPQGNRWGGGGGRR</sequence>
<dbReference type="InterPro" id="IPR011011">
    <property type="entry name" value="Znf_FYVE_PHD"/>
</dbReference>
<dbReference type="InterPro" id="IPR001965">
    <property type="entry name" value="Znf_PHD"/>
</dbReference>
<feature type="region of interest" description="Disordered" evidence="8">
    <location>
        <begin position="1"/>
        <end position="91"/>
    </location>
</feature>
<dbReference type="Gene3D" id="3.30.40.10">
    <property type="entry name" value="Zinc/RING finger domain, C3HC4 (zinc finger)"/>
    <property type="match status" value="1"/>
</dbReference>
<evidence type="ECO:0000313" key="12">
    <source>
        <dbReference type="Proteomes" id="UP000827549"/>
    </source>
</evidence>
<evidence type="ECO:0000256" key="8">
    <source>
        <dbReference type="SAM" id="MobiDB-lite"/>
    </source>
</evidence>
<feature type="compositionally biased region" description="Pro residues" evidence="8">
    <location>
        <begin position="750"/>
        <end position="763"/>
    </location>
</feature>
<keyword evidence="5 7" id="KW-0863">Zinc-finger</keyword>
<feature type="compositionally biased region" description="Basic residues" evidence="8">
    <location>
        <begin position="184"/>
        <end position="195"/>
    </location>
</feature>
<accession>A0AAF0Y1S5</accession>
<name>A0AAF0Y1S5_9TREE</name>
<feature type="compositionally biased region" description="Pro residues" evidence="8">
    <location>
        <begin position="777"/>
        <end position="787"/>
    </location>
</feature>
<dbReference type="Gene3D" id="1.10.472.30">
    <property type="entry name" value="Transcription elongation factor S-II, central domain"/>
    <property type="match status" value="1"/>
</dbReference>
<evidence type="ECO:0000256" key="2">
    <source>
        <dbReference type="ARBA" id="ARBA00011050"/>
    </source>
</evidence>
<protein>
    <recommendedName>
        <fullName evidence="3">Transcription factor BYE1</fullName>
    </recommendedName>
</protein>
<reference evidence="11" key="1">
    <citation type="submission" date="2023-10" db="EMBL/GenBank/DDBJ databases">
        <authorList>
            <person name="Noh H."/>
        </authorList>
    </citation>
    <scope>NUCLEOTIDE SEQUENCE</scope>
    <source>
        <strain evidence="11">DUCC4014</strain>
    </source>
</reference>
<dbReference type="Proteomes" id="UP000827549">
    <property type="component" value="Chromosome 2"/>
</dbReference>
<dbReference type="PANTHER" id="PTHR48125">
    <property type="entry name" value="LP07818P1"/>
    <property type="match status" value="1"/>
</dbReference>
<dbReference type="SUPFAM" id="SSF57903">
    <property type="entry name" value="FYVE/PHD zinc finger"/>
    <property type="match status" value="1"/>
</dbReference>
<feature type="compositionally biased region" description="Basic and acidic residues" evidence="8">
    <location>
        <begin position="259"/>
        <end position="272"/>
    </location>
</feature>
<feature type="compositionally biased region" description="Low complexity" evidence="8">
    <location>
        <begin position="476"/>
        <end position="487"/>
    </location>
</feature>
<dbReference type="GeneID" id="87805182"/>
<evidence type="ECO:0000256" key="7">
    <source>
        <dbReference type="PROSITE-ProRule" id="PRU00146"/>
    </source>
</evidence>
<dbReference type="PROSITE" id="PS01359">
    <property type="entry name" value="ZF_PHD_1"/>
    <property type="match status" value="1"/>
</dbReference>
<dbReference type="SMART" id="SM00249">
    <property type="entry name" value="PHD"/>
    <property type="match status" value="1"/>
</dbReference>
<dbReference type="Pfam" id="PF00628">
    <property type="entry name" value="PHD"/>
    <property type="match status" value="1"/>
</dbReference>
<feature type="domain" description="TFIIS central" evidence="10">
    <location>
        <begin position="290"/>
        <end position="410"/>
    </location>
</feature>
<evidence type="ECO:0000256" key="5">
    <source>
        <dbReference type="ARBA" id="ARBA00022771"/>
    </source>
</evidence>
<feature type="compositionally biased region" description="Basic and acidic residues" evidence="8">
    <location>
        <begin position="27"/>
        <end position="36"/>
    </location>
</feature>
<dbReference type="EMBL" id="CP086715">
    <property type="protein sequence ID" value="WOO78382.1"/>
    <property type="molecule type" value="Genomic_DNA"/>
</dbReference>
<evidence type="ECO:0000256" key="3">
    <source>
        <dbReference type="ARBA" id="ARBA00021616"/>
    </source>
</evidence>
<dbReference type="PANTHER" id="PTHR48125:SF12">
    <property type="entry name" value="AT HOOK TRANSCRIPTION FACTOR FAMILY-RELATED"/>
    <property type="match status" value="1"/>
</dbReference>
<feature type="compositionally biased region" description="Low complexity" evidence="8">
    <location>
        <begin position="37"/>
        <end position="69"/>
    </location>
</feature>
<feature type="compositionally biased region" description="Low complexity" evidence="8">
    <location>
        <begin position="245"/>
        <end position="256"/>
    </location>
</feature>
<dbReference type="InterPro" id="IPR012921">
    <property type="entry name" value="SPOC_C"/>
</dbReference>
<dbReference type="GO" id="GO:0008270">
    <property type="term" value="F:zinc ion binding"/>
    <property type="evidence" value="ECO:0007669"/>
    <property type="project" value="UniProtKB-KW"/>
</dbReference>
<evidence type="ECO:0000313" key="11">
    <source>
        <dbReference type="EMBL" id="WOO78382.1"/>
    </source>
</evidence>
<evidence type="ECO:0000259" key="10">
    <source>
        <dbReference type="PROSITE" id="PS51321"/>
    </source>
</evidence>
<dbReference type="CDD" id="cd21538">
    <property type="entry name" value="SPOC_TFIIS"/>
    <property type="match status" value="1"/>
</dbReference>
<feature type="region of interest" description="Disordered" evidence="8">
    <location>
        <begin position="736"/>
        <end position="792"/>
    </location>
</feature>
<evidence type="ECO:0000256" key="1">
    <source>
        <dbReference type="ARBA" id="ARBA00002311"/>
    </source>
</evidence>
<dbReference type="InterPro" id="IPR019786">
    <property type="entry name" value="Zinc_finger_PHD-type_CS"/>
</dbReference>
<dbReference type="PROSITE" id="PS50016">
    <property type="entry name" value="ZF_PHD_2"/>
    <property type="match status" value="1"/>
</dbReference>
<feature type="compositionally biased region" description="Gly residues" evidence="8">
    <location>
        <begin position="915"/>
        <end position="925"/>
    </location>
</feature>
<feature type="region of interest" description="Disordered" evidence="8">
    <location>
        <begin position="437"/>
        <end position="508"/>
    </location>
</feature>
<feature type="region of interest" description="Disordered" evidence="8">
    <location>
        <begin position="160"/>
        <end position="286"/>
    </location>
</feature>
<dbReference type="RefSeq" id="XP_062624414.1">
    <property type="nucleotide sequence ID" value="XM_062768430.1"/>
</dbReference>
<feature type="compositionally biased region" description="Pro residues" evidence="8">
    <location>
        <begin position="812"/>
        <end position="843"/>
    </location>
</feature>
<dbReference type="PROSITE" id="PS51321">
    <property type="entry name" value="TFIIS_CENTRAL"/>
    <property type="match status" value="1"/>
</dbReference>
<feature type="domain" description="PHD-type" evidence="9">
    <location>
        <begin position="92"/>
        <end position="156"/>
    </location>
</feature>
<organism evidence="11 12">
    <name type="scientific">Vanrija pseudolonga</name>
    <dbReference type="NCBI Taxonomy" id="143232"/>
    <lineage>
        <taxon>Eukaryota</taxon>
        <taxon>Fungi</taxon>
        <taxon>Dikarya</taxon>
        <taxon>Basidiomycota</taxon>
        <taxon>Agaricomycotina</taxon>
        <taxon>Tremellomycetes</taxon>
        <taxon>Trichosporonales</taxon>
        <taxon>Trichosporonaceae</taxon>
        <taxon>Vanrija</taxon>
    </lineage>
</organism>
<comment type="similarity">
    <text evidence="2">Belongs to the BYE1 family.</text>
</comment>